<keyword evidence="12" id="KW-0564">Palmitate</keyword>
<reference evidence="20" key="1">
    <citation type="submission" date="2022-11" db="EMBL/GenBank/DDBJ databases">
        <authorList>
            <person name="Morgan W.R."/>
            <person name="Tartar A."/>
        </authorList>
    </citation>
    <scope>NUCLEOTIDE SEQUENCE</scope>
    <source>
        <strain evidence="20">ARSEF 373</strain>
    </source>
</reference>
<feature type="region of interest" description="Disordered" evidence="17">
    <location>
        <begin position="1"/>
        <end position="36"/>
    </location>
</feature>
<dbReference type="GO" id="GO:0000380">
    <property type="term" value="P:alternative mRNA splicing, via spliceosome"/>
    <property type="evidence" value="ECO:0007669"/>
    <property type="project" value="TreeGrafter"/>
</dbReference>
<dbReference type="SMART" id="SM00360">
    <property type="entry name" value="RRM"/>
    <property type="match status" value="3"/>
</dbReference>
<evidence type="ECO:0000256" key="1">
    <source>
        <dbReference type="ARBA" id="ARBA00004123"/>
    </source>
</evidence>
<feature type="domain" description="C-CAP/cofactor C-like" evidence="19">
    <location>
        <begin position="40"/>
        <end position="189"/>
    </location>
</feature>
<dbReference type="GO" id="GO:0071011">
    <property type="term" value="C:precatalytic spliceosome"/>
    <property type="evidence" value="ECO:0007669"/>
    <property type="project" value="TreeGrafter"/>
</dbReference>
<dbReference type="InterPro" id="IPR012945">
    <property type="entry name" value="Tubulin-bd_cofactor_C_dom"/>
</dbReference>
<keyword evidence="8" id="KW-0519">Myristate</keyword>
<keyword evidence="21" id="KW-1185">Reference proteome</keyword>
<evidence type="ECO:0000313" key="20">
    <source>
        <dbReference type="EMBL" id="DBA05034.1"/>
    </source>
</evidence>
<dbReference type="EMBL" id="DAKRPA010000003">
    <property type="protein sequence ID" value="DBA05034.1"/>
    <property type="molecule type" value="Genomic_DNA"/>
</dbReference>
<keyword evidence="15" id="KW-0449">Lipoprotein</keyword>
<dbReference type="PROSITE" id="PS51329">
    <property type="entry name" value="C_CAP_COFACTOR_C"/>
    <property type="match status" value="1"/>
</dbReference>
<dbReference type="InterPro" id="IPR036223">
    <property type="entry name" value="CAP_C_sf"/>
</dbReference>
<keyword evidence="10" id="KW-0547">Nucleotide-binding</keyword>
<keyword evidence="14" id="KW-0539">Nucleus</keyword>
<keyword evidence="13" id="KW-0508">mRNA splicing</keyword>
<dbReference type="Pfam" id="PF07986">
    <property type="entry name" value="TBCC"/>
    <property type="match status" value="1"/>
</dbReference>
<evidence type="ECO:0000256" key="15">
    <source>
        <dbReference type="ARBA" id="ARBA00023288"/>
    </source>
</evidence>
<dbReference type="InterPro" id="IPR017901">
    <property type="entry name" value="C-CAP_CF_C-like"/>
</dbReference>
<gene>
    <name evidence="20" type="ORF">N0F65_000722</name>
</gene>
<comment type="subcellular location">
    <subcellularLocation>
        <location evidence="2">Cell membrane</location>
        <topology evidence="2">Lipid-anchor</topology>
        <orientation evidence="2">Cytoplasmic side</orientation>
    </subcellularLocation>
    <subcellularLocation>
        <location evidence="1">Nucleus</location>
    </subcellularLocation>
</comment>
<evidence type="ECO:0000256" key="5">
    <source>
        <dbReference type="ARBA" id="ARBA00022468"/>
    </source>
</evidence>
<evidence type="ECO:0000259" key="18">
    <source>
        <dbReference type="PROSITE" id="PS50102"/>
    </source>
</evidence>
<dbReference type="GO" id="GO:0003723">
    <property type="term" value="F:RNA binding"/>
    <property type="evidence" value="ECO:0007669"/>
    <property type="project" value="UniProtKB-UniRule"/>
</dbReference>
<proteinExistence type="inferred from homology"/>
<evidence type="ECO:0000256" key="13">
    <source>
        <dbReference type="ARBA" id="ARBA00023187"/>
    </source>
</evidence>
<dbReference type="InterPro" id="IPR006599">
    <property type="entry name" value="CARP_motif"/>
</dbReference>
<dbReference type="GO" id="GO:0005096">
    <property type="term" value="F:GTPase activator activity"/>
    <property type="evidence" value="ECO:0007669"/>
    <property type="project" value="UniProtKB-KW"/>
</dbReference>
<evidence type="ECO:0000256" key="9">
    <source>
        <dbReference type="ARBA" id="ARBA00022884"/>
    </source>
</evidence>
<dbReference type="GO" id="GO:0005525">
    <property type="term" value="F:GTP binding"/>
    <property type="evidence" value="ECO:0007669"/>
    <property type="project" value="UniProtKB-KW"/>
</dbReference>
<dbReference type="PROSITE" id="PS50102">
    <property type="entry name" value="RRM"/>
    <property type="match status" value="2"/>
</dbReference>
<dbReference type="GO" id="GO:0071013">
    <property type="term" value="C:catalytic step 2 spliceosome"/>
    <property type="evidence" value="ECO:0007669"/>
    <property type="project" value="TreeGrafter"/>
</dbReference>
<evidence type="ECO:0000313" key="21">
    <source>
        <dbReference type="Proteomes" id="UP001146120"/>
    </source>
</evidence>
<feature type="region of interest" description="Disordered" evidence="17">
    <location>
        <begin position="381"/>
        <end position="454"/>
    </location>
</feature>
<keyword evidence="7" id="KW-0507">mRNA processing</keyword>
<dbReference type="SMART" id="SM00361">
    <property type="entry name" value="RRM_1"/>
    <property type="match status" value="3"/>
</dbReference>
<evidence type="ECO:0000256" key="8">
    <source>
        <dbReference type="ARBA" id="ARBA00022707"/>
    </source>
</evidence>
<dbReference type="InterPro" id="IPR012677">
    <property type="entry name" value="Nucleotide-bd_a/b_plait_sf"/>
</dbReference>
<comment type="caution">
    <text evidence="20">The sequence shown here is derived from an EMBL/GenBank/DDBJ whole genome shotgun (WGS) entry which is preliminary data.</text>
</comment>
<name>A0AAV2ZHM3_9STRA</name>
<keyword evidence="11" id="KW-0472">Membrane</keyword>
<dbReference type="InterPro" id="IPR000504">
    <property type="entry name" value="RRM_dom"/>
</dbReference>
<keyword evidence="9 16" id="KW-0694">RNA-binding</keyword>
<dbReference type="InterPro" id="IPR035979">
    <property type="entry name" value="RBD_domain_sf"/>
</dbReference>
<accession>A0AAV2ZHM3</accession>
<protein>
    <recommendedName>
        <fullName evidence="4">Protein XRP2</fullName>
    </recommendedName>
</protein>
<dbReference type="InterPro" id="IPR003954">
    <property type="entry name" value="RRM_euk-type"/>
</dbReference>
<keyword evidence="5" id="KW-0343">GTPase activation</keyword>
<dbReference type="Proteomes" id="UP001146120">
    <property type="component" value="Unassembled WGS sequence"/>
</dbReference>
<dbReference type="Gene3D" id="3.30.70.330">
    <property type="match status" value="3"/>
</dbReference>
<dbReference type="AlphaFoldDB" id="A0AAV2ZHM3"/>
<evidence type="ECO:0000256" key="4">
    <source>
        <dbReference type="ARBA" id="ARBA00015771"/>
    </source>
</evidence>
<feature type="compositionally biased region" description="Low complexity" evidence="17">
    <location>
        <begin position="14"/>
        <end position="23"/>
    </location>
</feature>
<dbReference type="InterPro" id="IPR036850">
    <property type="entry name" value="NDK-like_dom_sf"/>
</dbReference>
<organism evidence="20 21">
    <name type="scientific">Lagenidium giganteum</name>
    <dbReference type="NCBI Taxonomy" id="4803"/>
    <lineage>
        <taxon>Eukaryota</taxon>
        <taxon>Sar</taxon>
        <taxon>Stramenopiles</taxon>
        <taxon>Oomycota</taxon>
        <taxon>Peronosporomycetes</taxon>
        <taxon>Pythiales</taxon>
        <taxon>Pythiaceae</taxon>
    </lineage>
</organism>
<evidence type="ECO:0000256" key="7">
    <source>
        <dbReference type="ARBA" id="ARBA00022664"/>
    </source>
</evidence>
<evidence type="ECO:0000256" key="2">
    <source>
        <dbReference type="ARBA" id="ARBA00004342"/>
    </source>
</evidence>
<evidence type="ECO:0000259" key="19">
    <source>
        <dbReference type="PROSITE" id="PS51329"/>
    </source>
</evidence>
<dbReference type="Pfam" id="PF00076">
    <property type="entry name" value="RRM_1"/>
    <property type="match status" value="2"/>
</dbReference>
<dbReference type="SUPFAM" id="SSF69340">
    <property type="entry name" value="C-terminal domain of adenylylcyclase associated protein"/>
    <property type="match status" value="1"/>
</dbReference>
<evidence type="ECO:0000256" key="6">
    <source>
        <dbReference type="ARBA" id="ARBA00022475"/>
    </source>
</evidence>
<feature type="compositionally biased region" description="Polar residues" evidence="17">
    <location>
        <begin position="444"/>
        <end position="454"/>
    </location>
</feature>
<dbReference type="SUPFAM" id="SSF54928">
    <property type="entry name" value="RNA-binding domain, RBD"/>
    <property type="match status" value="2"/>
</dbReference>
<dbReference type="SMART" id="SM00673">
    <property type="entry name" value="CARP"/>
    <property type="match status" value="2"/>
</dbReference>
<keyword evidence="10" id="KW-0342">GTP-binding</keyword>
<dbReference type="Gene3D" id="2.160.20.70">
    <property type="match status" value="1"/>
</dbReference>
<dbReference type="GO" id="GO:0005886">
    <property type="term" value="C:plasma membrane"/>
    <property type="evidence" value="ECO:0007669"/>
    <property type="project" value="UniProtKB-SubCell"/>
</dbReference>
<keyword evidence="6" id="KW-1003">Cell membrane</keyword>
<evidence type="ECO:0000256" key="17">
    <source>
        <dbReference type="SAM" id="MobiDB-lite"/>
    </source>
</evidence>
<feature type="domain" description="RRM" evidence="18">
    <location>
        <begin position="532"/>
        <end position="610"/>
    </location>
</feature>
<evidence type="ECO:0000256" key="12">
    <source>
        <dbReference type="ARBA" id="ARBA00023139"/>
    </source>
</evidence>
<evidence type="ECO:0000256" key="3">
    <source>
        <dbReference type="ARBA" id="ARBA00008848"/>
    </source>
</evidence>
<dbReference type="InterPro" id="IPR016098">
    <property type="entry name" value="CAP/MinC_C"/>
</dbReference>
<dbReference type="Gene3D" id="3.30.70.141">
    <property type="entry name" value="Nucleoside diphosphate kinase-like domain"/>
    <property type="match status" value="1"/>
</dbReference>
<reference evidence="20" key="2">
    <citation type="journal article" date="2023" name="Microbiol Resour">
        <title>Decontamination and Annotation of the Draft Genome Sequence of the Oomycete Lagenidium giganteum ARSEF 373.</title>
        <authorList>
            <person name="Morgan W.R."/>
            <person name="Tartar A."/>
        </authorList>
    </citation>
    <scope>NUCLEOTIDE SEQUENCE</scope>
    <source>
        <strain evidence="20">ARSEF 373</strain>
    </source>
</reference>
<dbReference type="FunFam" id="3.30.70.330:FF:000382">
    <property type="entry name" value="G-patch domain-containing protein"/>
    <property type="match status" value="1"/>
</dbReference>
<dbReference type="CDD" id="cd12374">
    <property type="entry name" value="RRM_UHM_SPF45_PUF60"/>
    <property type="match status" value="1"/>
</dbReference>
<sequence length="860" mass="94300">MGICHSGPAQSPSATANANANAAGRDQAGTTKTLTFGRDPNLKREDFIFAHNWKRDEKCLVKLPGTINGQQFLIEECRDCDIFLFDHCSSVQIDECTNCRIFVGPCQSSLFLRNCKQCTLVCAVQQFRSRDCEDVDVYLYSSTEPIIETSKRMRFGCFSLTYFSMAHHLEQAKFSPWNNRWSEVYNFNQDHGPWKAIPMEPCKSPLEDAFHARADGFQTFWNLPSATVEAVGLSADCSQLVVPMTAGIQARGHDKATTIVLFLLPKQLHITELINAVANKSVDATESTLLIRTRQVKLTADQAKTLFPKNPSFVHTIAEATKTTAGSVVLEFAGNQSQDHVQEALRSDSFTGDKATEWIYVSENPARAQFISDHVFRNSSRSLRKARENPTVIMTTVTPQKRSHGDDSLSSDRSAERPQSSTEAPRSAKRSRRSRWEDNEEQPSESSAFTTPSKSSLSDIVKKLSSVVKEKSTPGMTSPAVPNALAIANALSAASTTNPVDAATAKAKALAQASLLSMNLPSAQVSANDLARRLYIGNLYYELKEEDIRNAFAPFGAIRSIDLSMEPGCGRSKGFCFLEYDDVLAAESAVQVLNGVQLSNRVIRVGRPLRGNISNDTTQALTIGQQAIKSIRTKCIYVGGVRTELNSHHLESIFAPFGTINACVMTAVSPLESGLHRGYGFIEFSDETSAANAIQHMHGFELAGQHLKVGKASAAAILINLATSRDKIVRGGLASVAGAEAEQTPKKKSVLDEDEDYEGGGAPAALKRCLCLMNLVNKGEVDDELEGEVRQECTKFGVVEMVEIKELADHVRVFVVFADEAGAMKGKQALHGRFFGGNQVKALFYPLHQLRMKHYEGEFL</sequence>
<evidence type="ECO:0000256" key="11">
    <source>
        <dbReference type="ARBA" id="ARBA00023136"/>
    </source>
</evidence>
<comment type="similarity">
    <text evidence="3">Belongs to the TBCC family.</text>
</comment>
<dbReference type="PANTHER" id="PTHR47330:SF1">
    <property type="entry name" value="POLY(U)-BINDING-SPLICING FACTOR PUF60"/>
    <property type="match status" value="1"/>
</dbReference>
<dbReference type="GO" id="GO:0000381">
    <property type="term" value="P:regulation of alternative mRNA splicing, via spliceosome"/>
    <property type="evidence" value="ECO:0007669"/>
    <property type="project" value="TreeGrafter"/>
</dbReference>
<feature type="domain" description="RRM" evidence="18">
    <location>
        <begin position="634"/>
        <end position="714"/>
    </location>
</feature>
<evidence type="ECO:0000256" key="10">
    <source>
        <dbReference type="ARBA" id="ARBA00023134"/>
    </source>
</evidence>
<evidence type="ECO:0000256" key="14">
    <source>
        <dbReference type="ARBA" id="ARBA00023242"/>
    </source>
</evidence>
<dbReference type="GO" id="GO:0006376">
    <property type="term" value="P:mRNA splice site recognition"/>
    <property type="evidence" value="ECO:0007669"/>
    <property type="project" value="TreeGrafter"/>
</dbReference>
<evidence type="ECO:0000256" key="16">
    <source>
        <dbReference type="PROSITE-ProRule" id="PRU00176"/>
    </source>
</evidence>
<dbReference type="PANTHER" id="PTHR47330">
    <property type="entry name" value="POLY(U)-BINDING-SPLICING FACTOR PUF60-B-RELATED"/>
    <property type="match status" value="1"/>
</dbReference>
<dbReference type="InterPro" id="IPR051974">
    <property type="entry name" value="PUF60_regulator"/>
</dbReference>